<evidence type="ECO:0000259" key="4">
    <source>
        <dbReference type="Pfam" id="PF02866"/>
    </source>
</evidence>
<evidence type="ECO:0000256" key="1">
    <source>
        <dbReference type="ARBA" id="ARBA00023002"/>
    </source>
</evidence>
<dbReference type="Pfam" id="PF00056">
    <property type="entry name" value="Ldh_1_N"/>
    <property type="match status" value="1"/>
</dbReference>
<reference evidence="5" key="1">
    <citation type="submission" date="2016-10" db="EMBL/GenBank/DDBJ databases">
        <authorList>
            <person name="de Groot N.N."/>
        </authorList>
    </citation>
    <scope>NUCLEOTIDE SEQUENCE</scope>
</reference>
<evidence type="ECO:0000256" key="2">
    <source>
        <dbReference type="ARBA" id="ARBA00023027"/>
    </source>
</evidence>
<dbReference type="FunFam" id="3.40.50.720:FF:000018">
    <property type="entry name" value="Malate dehydrogenase"/>
    <property type="match status" value="1"/>
</dbReference>
<dbReference type="GO" id="GO:0004459">
    <property type="term" value="F:L-lactate dehydrogenase (NAD+) activity"/>
    <property type="evidence" value="ECO:0007669"/>
    <property type="project" value="TreeGrafter"/>
</dbReference>
<organism evidence="5">
    <name type="scientific">hydrothermal vent metagenome</name>
    <dbReference type="NCBI Taxonomy" id="652676"/>
    <lineage>
        <taxon>unclassified sequences</taxon>
        <taxon>metagenomes</taxon>
        <taxon>ecological metagenomes</taxon>
    </lineage>
</organism>
<dbReference type="InterPro" id="IPR022383">
    <property type="entry name" value="Lactate/malate_DH_C"/>
</dbReference>
<dbReference type="InterPro" id="IPR011275">
    <property type="entry name" value="Malate_DH_type3"/>
</dbReference>
<gene>
    <name evidence="5" type="ORF">MNB_SV-10-256</name>
</gene>
<dbReference type="InterPro" id="IPR036291">
    <property type="entry name" value="NAD(P)-bd_dom_sf"/>
</dbReference>
<name>A0A1W1CJV3_9ZZZZ</name>
<dbReference type="CDD" id="cd01339">
    <property type="entry name" value="LDH-like_MDH"/>
    <property type="match status" value="1"/>
</dbReference>
<evidence type="ECO:0000259" key="3">
    <source>
        <dbReference type="Pfam" id="PF00056"/>
    </source>
</evidence>
<protein>
    <submittedName>
        <fullName evidence="5">Malate dehydrogenase</fullName>
        <ecNumber evidence="5">1.1.1.37</ecNumber>
    </submittedName>
</protein>
<dbReference type="SUPFAM" id="SSF56327">
    <property type="entry name" value="LDH C-terminal domain-like"/>
    <property type="match status" value="1"/>
</dbReference>
<dbReference type="PANTHER" id="PTHR43128">
    <property type="entry name" value="L-2-HYDROXYCARBOXYLATE DEHYDROGENASE (NAD(P)(+))"/>
    <property type="match status" value="1"/>
</dbReference>
<dbReference type="EC" id="1.1.1.37" evidence="5"/>
<dbReference type="PRINTS" id="PR00086">
    <property type="entry name" value="LLDHDRGNASE"/>
</dbReference>
<accession>A0A1W1CJV3</accession>
<dbReference type="SUPFAM" id="SSF51735">
    <property type="entry name" value="NAD(P)-binding Rossmann-fold domains"/>
    <property type="match status" value="1"/>
</dbReference>
<dbReference type="AlphaFoldDB" id="A0A1W1CJV3"/>
<dbReference type="EMBL" id="FPHL01000043">
    <property type="protein sequence ID" value="SFV66005.1"/>
    <property type="molecule type" value="Genomic_DNA"/>
</dbReference>
<evidence type="ECO:0000313" key="5">
    <source>
        <dbReference type="EMBL" id="SFV66005.1"/>
    </source>
</evidence>
<dbReference type="InterPro" id="IPR001236">
    <property type="entry name" value="Lactate/malate_DH_N"/>
</dbReference>
<keyword evidence="2" id="KW-0520">NAD</keyword>
<feature type="domain" description="Lactate/malate dehydrogenase N-terminal" evidence="3">
    <location>
        <begin position="6"/>
        <end position="145"/>
    </location>
</feature>
<dbReference type="GO" id="GO:0030060">
    <property type="term" value="F:L-malate dehydrogenase (NAD+) activity"/>
    <property type="evidence" value="ECO:0007669"/>
    <property type="project" value="UniProtKB-EC"/>
</dbReference>
<feature type="domain" description="Lactate/malate dehydrogenase C-terminal" evidence="4">
    <location>
        <begin position="150"/>
        <end position="307"/>
    </location>
</feature>
<dbReference type="GO" id="GO:0006089">
    <property type="term" value="P:lactate metabolic process"/>
    <property type="evidence" value="ECO:0007669"/>
    <property type="project" value="TreeGrafter"/>
</dbReference>
<dbReference type="Pfam" id="PF02866">
    <property type="entry name" value="Ldh_1_C"/>
    <property type="match status" value="1"/>
</dbReference>
<dbReference type="Gene3D" id="3.40.50.720">
    <property type="entry name" value="NAD(P)-binding Rossmann-like Domain"/>
    <property type="match status" value="1"/>
</dbReference>
<dbReference type="NCBIfam" id="NF004863">
    <property type="entry name" value="PRK06223.1"/>
    <property type="match status" value="1"/>
</dbReference>
<dbReference type="PANTHER" id="PTHR43128:SF16">
    <property type="entry name" value="L-LACTATE DEHYDROGENASE"/>
    <property type="match status" value="1"/>
</dbReference>
<dbReference type="InterPro" id="IPR015955">
    <property type="entry name" value="Lactate_DH/Glyco_Ohase_4_C"/>
</dbReference>
<sequence>MAKGKKVTVIGTGNFGSTVAFILAMNGSCHHVVLRGRNYDVAKGKSLDMSQAANAARQHTIVKAAKGPEDMAGSDVVIITAGAPRTPGMSRDDLLFKNAEIVKCYAREIKEFAPDSIVIVVSNPLDVMTYVALKETGFPRERVLGMAGILDAARMAHFIYEKLEYGAGQIRATVMGGHGDTMVPLPKFTTVAGVPIEDLLDSEEIGEIVRKTRNGGAEIVNLLGDGSAYYAPAKSATVMVEAILKDTNQIHSCAVMLKDDYGYSDIVSGVPVMIGAGGAEQVINMTLKPLQQTRFKNSVASVREMVDTLYKANFFDDEK</sequence>
<keyword evidence="1 5" id="KW-0560">Oxidoreductase</keyword>
<proteinExistence type="predicted"/>
<dbReference type="PIRSF" id="PIRSF000102">
    <property type="entry name" value="Lac_mal_DH"/>
    <property type="match status" value="1"/>
</dbReference>
<dbReference type="Gene3D" id="3.90.110.10">
    <property type="entry name" value="Lactate dehydrogenase/glycoside hydrolase, family 4, C-terminal"/>
    <property type="match status" value="1"/>
</dbReference>
<dbReference type="InterPro" id="IPR001557">
    <property type="entry name" value="L-lactate/malate_DH"/>
</dbReference>